<dbReference type="PANTHER" id="PTHR10039:SF14">
    <property type="entry name" value="NACHT DOMAIN-CONTAINING PROTEIN"/>
    <property type="match status" value="1"/>
</dbReference>
<evidence type="ECO:0000256" key="1">
    <source>
        <dbReference type="ARBA" id="ARBA00022737"/>
    </source>
</evidence>
<proteinExistence type="predicted"/>
<sequence>MILILAELLESIPHIADDYFKDIPRKPYEGTYDKVIKDVYAWRRDNKPIFWLHGRPQSGKTTALGAALEYIRTKEKSDLIAEFRCTRLAPLYTDPHMIIPMLSWKLQKADEEYRRQLVSVLSRRYRKEDRTTQKIQSWPSRQQLKDLLVDPFASILEAYRTSNDRKVILVIDSLEECLYNDWNSNTDLVGQLLRELLAIAKDGSLPGLKVIISSVSGETSQEARQIMYRLTDSGIAVSVTSYSMTDYPEAAEEMEDFYEKRLGGLKSSQGAIRKWLDKNPNALHDLSKVTKGNFFLANLVCSQVLQEEEWSIAMELLQLLPIGSGRDSDPYEKLEQVLQRGSLHKSLEKHYQRLLDTATSGCSAEDVQLFWNALYTIVLLQSLMSVENLAKIVGYEYPKKLQSILLGKRALEPLVFIPTDDPLRPLDVIRVHDTIFLDYVRTGRIFQDEERVDQSVLQCDLAVKLLMLLNSWLEASPSWNTKDPLPKHIEYASCFWWRHLQQSYDTISPISTPENENRLIKSQCSILKHLIDLLKQNSDKWFNLLEQSPGTPSPVVALNVIKTFLLIVQDRSNQGKYDTEYHERSMFNNATWPFVRDSADYDEFREIYKDYYGKVQVLVSEILQAKEKEEEEKQKEREEQERAKKEKEQREKEEQEKREQEKREQEKREQEKVVMKWLKVPFSKLSYIYFNCIY</sequence>
<evidence type="ECO:0000313" key="5">
    <source>
        <dbReference type="Proteomes" id="UP001498398"/>
    </source>
</evidence>
<keyword evidence="1" id="KW-0677">Repeat</keyword>
<keyword evidence="5" id="KW-1185">Reference proteome</keyword>
<dbReference type="Proteomes" id="UP001498398">
    <property type="component" value="Unassembled WGS sequence"/>
</dbReference>
<evidence type="ECO:0000259" key="3">
    <source>
        <dbReference type="Pfam" id="PF24883"/>
    </source>
</evidence>
<dbReference type="PANTHER" id="PTHR10039">
    <property type="entry name" value="AMELOGENIN"/>
    <property type="match status" value="1"/>
</dbReference>
<name>A0ABR1IUW4_9AGAR</name>
<dbReference type="SUPFAM" id="SSF52540">
    <property type="entry name" value="P-loop containing nucleoside triphosphate hydrolases"/>
    <property type="match status" value="1"/>
</dbReference>
<accession>A0ABR1IUW4</accession>
<dbReference type="Pfam" id="PF24883">
    <property type="entry name" value="NPHP3_N"/>
    <property type="match status" value="1"/>
</dbReference>
<organism evidence="4 5">
    <name type="scientific">Marasmiellus scandens</name>
    <dbReference type="NCBI Taxonomy" id="2682957"/>
    <lineage>
        <taxon>Eukaryota</taxon>
        <taxon>Fungi</taxon>
        <taxon>Dikarya</taxon>
        <taxon>Basidiomycota</taxon>
        <taxon>Agaricomycotina</taxon>
        <taxon>Agaricomycetes</taxon>
        <taxon>Agaricomycetidae</taxon>
        <taxon>Agaricales</taxon>
        <taxon>Marasmiineae</taxon>
        <taxon>Omphalotaceae</taxon>
        <taxon>Marasmiellus</taxon>
    </lineage>
</organism>
<feature type="region of interest" description="Disordered" evidence="2">
    <location>
        <begin position="629"/>
        <end position="671"/>
    </location>
</feature>
<dbReference type="EMBL" id="JBANRG010000072">
    <property type="protein sequence ID" value="KAK7439544.1"/>
    <property type="molecule type" value="Genomic_DNA"/>
</dbReference>
<feature type="domain" description="Nephrocystin 3-like N-terminal" evidence="3">
    <location>
        <begin position="39"/>
        <end position="214"/>
    </location>
</feature>
<evidence type="ECO:0000313" key="4">
    <source>
        <dbReference type="EMBL" id="KAK7439544.1"/>
    </source>
</evidence>
<gene>
    <name evidence="4" type="ORF">VKT23_017472</name>
</gene>
<reference evidence="4 5" key="1">
    <citation type="submission" date="2024-01" db="EMBL/GenBank/DDBJ databases">
        <title>A draft genome for the cacao thread blight pathogen Marasmiellus scandens.</title>
        <authorList>
            <person name="Baruah I.K."/>
            <person name="Leung J."/>
            <person name="Bukari Y."/>
            <person name="Amoako-Attah I."/>
            <person name="Meinhardt L.W."/>
            <person name="Bailey B.A."/>
            <person name="Cohen S.P."/>
        </authorList>
    </citation>
    <scope>NUCLEOTIDE SEQUENCE [LARGE SCALE GENOMIC DNA]</scope>
    <source>
        <strain evidence="4 5">GH-19</strain>
    </source>
</reference>
<dbReference type="Gene3D" id="3.40.50.300">
    <property type="entry name" value="P-loop containing nucleotide triphosphate hydrolases"/>
    <property type="match status" value="1"/>
</dbReference>
<protein>
    <recommendedName>
        <fullName evidence="3">Nephrocystin 3-like N-terminal domain-containing protein</fullName>
    </recommendedName>
</protein>
<comment type="caution">
    <text evidence="4">The sequence shown here is derived from an EMBL/GenBank/DDBJ whole genome shotgun (WGS) entry which is preliminary data.</text>
</comment>
<dbReference type="InterPro" id="IPR027417">
    <property type="entry name" value="P-loop_NTPase"/>
</dbReference>
<evidence type="ECO:0000256" key="2">
    <source>
        <dbReference type="SAM" id="MobiDB-lite"/>
    </source>
</evidence>
<dbReference type="InterPro" id="IPR056884">
    <property type="entry name" value="NPHP3-like_N"/>
</dbReference>